<evidence type="ECO:0000313" key="1">
    <source>
        <dbReference type="EMBL" id="TFV46156.1"/>
    </source>
</evidence>
<protein>
    <submittedName>
        <fullName evidence="1">Uncharacterized protein</fullName>
    </submittedName>
</protein>
<proteinExistence type="predicted"/>
<gene>
    <name evidence="1" type="ORF">E4K65_21705</name>
</gene>
<sequence>MTIAPQPDFEAHRLTGAMIPTWYVSFEIRQRGVLPRQRSPRETRTFATEDEAKLFARAKLDEGLSVFAGTINPHVPRRLIPASDIHAWLGDDGRPLPPEASSTD</sequence>
<evidence type="ECO:0000313" key="2">
    <source>
        <dbReference type="Proteomes" id="UP000297966"/>
    </source>
</evidence>
<accession>A0A4Y9LSY9</accession>
<comment type="caution">
    <text evidence="1">The sequence shown here is derived from an EMBL/GenBank/DDBJ whole genome shotgun (WGS) entry which is preliminary data.</text>
</comment>
<reference evidence="1 2" key="1">
    <citation type="submission" date="2019-03" db="EMBL/GenBank/DDBJ databases">
        <title>Bradyrhizobium diversity isolated from nodules of Chamaecrista fasciculata.</title>
        <authorList>
            <person name="Klepa M.S."/>
            <person name="Urquiaga M.O."/>
            <person name="Hungria M."/>
            <person name="Delamuta J.R."/>
        </authorList>
    </citation>
    <scope>NUCLEOTIDE SEQUENCE [LARGE SCALE GENOMIC DNA]</scope>
    <source>
        <strain evidence="1 2">CNPSo 3448</strain>
    </source>
</reference>
<name>A0A4Y9LSY9_9BRAD</name>
<keyword evidence="2" id="KW-1185">Reference proteome</keyword>
<organism evidence="1 2">
    <name type="scientific">Bradyrhizobium niftali</name>
    <dbReference type="NCBI Taxonomy" id="2560055"/>
    <lineage>
        <taxon>Bacteria</taxon>
        <taxon>Pseudomonadati</taxon>
        <taxon>Pseudomonadota</taxon>
        <taxon>Alphaproteobacteria</taxon>
        <taxon>Hyphomicrobiales</taxon>
        <taxon>Nitrobacteraceae</taxon>
        <taxon>Bradyrhizobium</taxon>
    </lineage>
</organism>
<dbReference type="Proteomes" id="UP000297966">
    <property type="component" value="Unassembled WGS sequence"/>
</dbReference>
<dbReference type="AlphaFoldDB" id="A0A4Y9LSY9"/>
<dbReference type="EMBL" id="SPQT01000012">
    <property type="protein sequence ID" value="TFV46156.1"/>
    <property type="molecule type" value="Genomic_DNA"/>
</dbReference>
<dbReference type="OrthoDB" id="8240001at2"/>